<dbReference type="GO" id="GO:0031468">
    <property type="term" value="P:nuclear membrane reassembly"/>
    <property type="evidence" value="ECO:0007669"/>
    <property type="project" value="TreeGrafter"/>
</dbReference>
<dbReference type="WBParaSite" id="PgR003_g271_t03">
    <property type="protein sequence ID" value="PgR003_g271_t03"/>
    <property type="gene ID" value="PgR003_g271"/>
</dbReference>
<dbReference type="FunFam" id="3.30.420.210:FF:000002">
    <property type="entry name" value="UBX domain-containing protein 1"/>
    <property type="match status" value="1"/>
</dbReference>
<dbReference type="InterPro" id="IPR029071">
    <property type="entry name" value="Ubiquitin-like_domsf"/>
</dbReference>
<dbReference type="Gene3D" id="3.30.420.210">
    <property type="entry name" value="SEP domain"/>
    <property type="match status" value="1"/>
</dbReference>
<dbReference type="PANTHER" id="PTHR23333">
    <property type="entry name" value="UBX DOMAIN CONTAINING PROTEIN"/>
    <property type="match status" value="1"/>
</dbReference>
<dbReference type="SUPFAM" id="SSF102848">
    <property type="entry name" value="NSFL1 (p97 ATPase) cofactor p47, SEP domain"/>
    <property type="match status" value="1"/>
</dbReference>
<dbReference type="AlphaFoldDB" id="A0A915AC28"/>
<dbReference type="SUPFAM" id="SSF54236">
    <property type="entry name" value="Ubiquitin-like"/>
    <property type="match status" value="1"/>
</dbReference>
<protein>
    <submittedName>
        <fullName evidence="5 6">NSFL1 cofactor p47</fullName>
    </submittedName>
</protein>
<dbReference type="PROSITE" id="PS50033">
    <property type="entry name" value="UBX"/>
    <property type="match status" value="1"/>
</dbReference>
<dbReference type="GO" id="GO:0043161">
    <property type="term" value="P:proteasome-mediated ubiquitin-dependent protein catabolic process"/>
    <property type="evidence" value="ECO:0007669"/>
    <property type="project" value="TreeGrafter"/>
</dbReference>
<dbReference type="GO" id="GO:0061025">
    <property type="term" value="P:membrane fusion"/>
    <property type="evidence" value="ECO:0007669"/>
    <property type="project" value="TreeGrafter"/>
</dbReference>
<dbReference type="SMART" id="SM00166">
    <property type="entry name" value="UBX"/>
    <property type="match status" value="1"/>
</dbReference>
<dbReference type="GO" id="GO:0000045">
    <property type="term" value="P:autophagosome assembly"/>
    <property type="evidence" value="ECO:0007669"/>
    <property type="project" value="TreeGrafter"/>
</dbReference>
<evidence type="ECO:0000313" key="4">
    <source>
        <dbReference type="Proteomes" id="UP000887569"/>
    </source>
</evidence>
<dbReference type="GO" id="GO:0043130">
    <property type="term" value="F:ubiquitin binding"/>
    <property type="evidence" value="ECO:0007669"/>
    <property type="project" value="TreeGrafter"/>
</dbReference>
<organism evidence="4 5">
    <name type="scientific">Parascaris univalens</name>
    <name type="common">Nematode worm</name>
    <dbReference type="NCBI Taxonomy" id="6257"/>
    <lineage>
        <taxon>Eukaryota</taxon>
        <taxon>Metazoa</taxon>
        <taxon>Ecdysozoa</taxon>
        <taxon>Nematoda</taxon>
        <taxon>Chromadorea</taxon>
        <taxon>Rhabditida</taxon>
        <taxon>Spirurina</taxon>
        <taxon>Ascaridomorpha</taxon>
        <taxon>Ascaridoidea</taxon>
        <taxon>Ascarididae</taxon>
        <taxon>Parascaris</taxon>
    </lineage>
</organism>
<evidence type="ECO:0000313" key="6">
    <source>
        <dbReference type="WBParaSite" id="PgR003_g271_t02"/>
    </source>
</evidence>
<dbReference type="PANTHER" id="PTHR23333:SF20">
    <property type="entry name" value="NSFL1 COFACTOR P47"/>
    <property type="match status" value="1"/>
</dbReference>
<accession>A0A915AC28</accession>
<dbReference type="WBParaSite" id="PgR003_g271_t01">
    <property type="protein sequence ID" value="PgR003_g271_t01"/>
    <property type="gene ID" value="PgR003_g271"/>
</dbReference>
<evidence type="ECO:0000259" key="3">
    <source>
        <dbReference type="PROSITE" id="PS51399"/>
    </source>
</evidence>
<feature type="compositionally biased region" description="Basic and acidic residues" evidence="1">
    <location>
        <begin position="58"/>
        <end position="75"/>
    </location>
</feature>
<dbReference type="Gene3D" id="3.10.20.90">
    <property type="entry name" value="Phosphatidylinositol 3-kinase Catalytic Subunit, Chain A, domain 1"/>
    <property type="match status" value="1"/>
</dbReference>
<reference evidence="5 6" key="1">
    <citation type="submission" date="2022-11" db="UniProtKB">
        <authorList>
            <consortium name="WormBaseParasite"/>
        </authorList>
    </citation>
    <scope>IDENTIFICATION</scope>
</reference>
<evidence type="ECO:0000259" key="2">
    <source>
        <dbReference type="PROSITE" id="PS50033"/>
    </source>
</evidence>
<sequence>MADKRFATLDELNKERHKSRSRSSSGSSSDDEKRQQGFYVGGSEHSGQQVLGPSSSGRSREDMITKVFDAARAHGAETLTPEENALGGTQNAVKFGSGSVGYRLGDSHRPSESVPPEQPTSEQPEQQEVTLTMWENGFSVDDGPLRQFEAPENRSFLQSIMQGRIPMELVRLYPGRTIDLRMERKSEPYKAPKPKPFSGHGQRLGDIVPPVLGAGVVGQKANVNEPRSAKDTGTSAVDTVKHAQEAVSLRDGEPTTQLQIRLPDGRRIVGRFNHSHTVEDVRTFIVNAAPEIAFQPFHIMTTFPSKVIEAEGQTLKHSGLLNSVIVVRHT</sequence>
<dbReference type="WBParaSite" id="PgR003_g271_t02">
    <property type="protein sequence ID" value="PgR003_g271_t02"/>
    <property type="gene ID" value="PgR003_g271"/>
</dbReference>
<dbReference type="InterPro" id="IPR036241">
    <property type="entry name" value="NSFL1C_SEP_dom_sf"/>
</dbReference>
<feature type="compositionally biased region" description="Polar residues" evidence="1">
    <location>
        <begin position="45"/>
        <end position="57"/>
    </location>
</feature>
<name>A0A915AC28_PARUN</name>
<keyword evidence="4" id="KW-1185">Reference proteome</keyword>
<dbReference type="PROSITE" id="PS51399">
    <property type="entry name" value="SEP"/>
    <property type="match status" value="1"/>
</dbReference>
<feature type="region of interest" description="Disordered" evidence="1">
    <location>
        <begin position="1"/>
        <end position="126"/>
    </location>
</feature>
<dbReference type="GO" id="GO:0005829">
    <property type="term" value="C:cytosol"/>
    <property type="evidence" value="ECO:0007669"/>
    <property type="project" value="TreeGrafter"/>
</dbReference>
<dbReference type="InterPro" id="IPR001012">
    <property type="entry name" value="UBX_dom"/>
</dbReference>
<dbReference type="InterPro" id="IPR012989">
    <property type="entry name" value="SEP_domain"/>
</dbReference>
<dbReference type="Proteomes" id="UP000887569">
    <property type="component" value="Unplaced"/>
</dbReference>
<evidence type="ECO:0000313" key="5">
    <source>
        <dbReference type="WBParaSite" id="PgR003_g271_t01"/>
    </source>
</evidence>
<dbReference type="Pfam" id="PF08059">
    <property type="entry name" value="SEP"/>
    <property type="match status" value="1"/>
</dbReference>
<feature type="compositionally biased region" description="Basic and acidic residues" evidence="1">
    <location>
        <begin position="1"/>
        <end position="14"/>
    </location>
</feature>
<dbReference type="GO" id="GO:0007030">
    <property type="term" value="P:Golgi organization"/>
    <property type="evidence" value="ECO:0007669"/>
    <property type="project" value="TreeGrafter"/>
</dbReference>
<feature type="compositionally biased region" description="Low complexity" evidence="1">
    <location>
        <begin position="112"/>
        <end position="126"/>
    </location>
</feature>
<feature type="domain" description="UBX" evidence="2">
    <location>
        <begin position="251"/>
        <end position="328"/>
    </location>
</feature>
<evidence type="ECO:0000256" key="1">
    <source>
        <dbReference type="SAM" id="MobiDB-lite"/>
    </source>
</evidence>
<feature type="domain" description="SEP" evidence="3">
    <location>
        <begin position="126"/>
        <end position="190"/>
    </location>
</feature>
<proteinExistence type="predicted"/>
<dbReference type="SMART" id="SM00553">
    <property type="entry name" value="SEP"/>
    <property type="match status" value="1"/>
</dbReference>
<dbReference type="Pfam" id="PF00789">
    <property type="entry name" value="UBX"/>
    <property type="match status" value="1"/>
</dbReference>
<dbReference type="GO" id="GO:0005634">
    <property type="term" value="C:nucleus"/>
    <property type="evidence" value="ECO:0007669"/>
    <property type="project" value="TreeGrafter"/>
</dbReference>